<evidence type="ECO:0000313" key="5">
    <source>
        <dbReference type="Proteomes" id="UP000318571"/>
    </source>
</evidence>
<feature type="transmembrane region" description="Helical" evidence="3">
    <location>
        <begin position="696"/>
        <end position="720"/>
    </location>
</feature>
<feature type="transmembrane region" description="Helical" evidence="3">
    <location>
        <begin position="726"/>
        <end position="748"/>
    </location>
</feature>
<accession>A0A553PRI9</accession>
<evidence type="ECO:0000256" key="1">
    <source>
        <dbReference type="PROSITE-ProRule" id="PRU00023"/>
    </source>
</evidence>
<reference evidence="4 5" key="1">
    <citation type="journal article" date="2018" name="Nat. Ecol. Evol.">
        <title>Genomic signatures of mitonuclear coevolution across populations of Tigriopus californicus.</title>
        <authorList>
            <person name="Barreto F.S."/>
            <person name="Watson E.T."/>
            <person name="Lima T.G."/>
            <person name="Willett C.S."/>
            <person name="Edmands S."/>
            <person name="Li W."/>
            <person name="Burton R.S."/>
        </authorList>
    </citation>
    <scope>NUCLEOTIDE SEQUENCE [LARGE SCALE GENOMIC DNA]</scope>
    <source>
        <strain evidence="4 5">San Diego</strain>
    </source>
</reference>
<keyword evidence="3" id="KW-0472">Membrane</keyword>
<organism evidence="4 5">
    <name type="scientific">Tigriopus californicus</name>
    <name type="common">Marine copepod</name>
    <dbReference type="NCBI Taxonomy" id="6832"/>
    <lineage>
        <taxon>Eukaryota</taxon>
        <taxon>Metazoa</taxon>
        <taxon>Ecdysozoa</taxon>
        <taxon>Arthropoda</taxon>
        <taxon>Crustacea</taxon>
        <taxon>Multicrustacea</taxon>
        <taxon>Hexanauplia</taxon>
        <taxon>Copepoda</taxon>
        <taxon>Harpacticoida</taxon>
        <taxon>Harpacticidae</taxon>
        <taxon>Tigriopus</taxon>
    </lineage>
</organism>
<proteinExistence type="predicted"/>
<feature type="repeat" description="ANK" evidence="1">
    <location>
        <begin position="51"/>
        <end position="83"/>
    </location>
</feature>
<dbReference type="Proteomes" id="UP000318571">
    <property type="component" value="Chromosome 12"/>
</dbReference>
<feature type="transmembrane region" description="Helical" evidence="3">
    <location>
        <begin position="928"/>
        <end position="950"/>
    </location>
</feature>
<evidence type="ECO:0000256" key="3">
    <source>
        <dbReference type="SAM" id="Phobius"/>
    </source>
</evidence>
<feature type="compositionally biased region" description="Basic and acidic residues" evidence="2">
    <location>
        <begin position="591"/>
        <end position="601"/>
    </location>
</feature>
<sequence>MDLLVGGVFTLIVARQLGPQTTLILQAILKQSSKDRNFSDIDVNAKACDENQAPILHLAVEEGLFDVTAHLIEKGAKASDTDNKGNTVLHSLAKCQEKKMIGKVIQMWKKSQQGWMPVNGGNESPLGNSLYNKNELLTERLLKRLKPPDFHNQTVLGIPIKKKFKQGLKLLIDWQKEHQASPSVLACSTNGNPFKEAIRARDCEIMKLLIKNQDLLRKRTDDEPFDWIKDLAQSGKLDFLAILWEHLTDPPRRAEYLRDHLLLAIAMDLTEQAEFILDYAQSLFPISNEGKQHLRTVLYATYKENTYRIEKTHLKMTPLVMTLHKKMPHLTNKLIEAEQRHLMLHDNELSHEKARAYHASSISDPQSLRICLESDNPLDEIWKHYFDYLNKEEQLFARIGALNIEDKIIYLRLHRRWAVRDLNLSGLKLVTNALNHLDNEEQKQRIVCQPQQTEELLLFVANNNVDGNLSRLLEEFITQEFECHKSDQKQGYQCVLNQVDDISGSDYILDAFETHYPNSTSSKWKSLSKFAVITFYGLAVMGMNIWTDTVITKALDCASNRTNIPDGYGICNGNQDVRNSKAIPPTDPDDRDDRDTTDDRKWNGTNFQEAFNISSGSQLLHLTTTLTLWIWLLGQLIQPKSIFTYLGFGSAKQGAELEDIEIGTGSAEIPLMERNRSRSGDSNASQMEKQVKSKQIISFCVLGFPVFAAAVMVFCILSGFWPELDWVWLGNTFSMSLIVVLAIAGLVIKCKMIFGQDNFLQDRDLFDSLDKQLTIAQIGESCMEATVQFILQTWLFARLQLADELHKKTKIEITVQFWYHFFVSGAKLELLEVLVSGKIFLSSMSLICSVSTIHFNLKNQNVPLKRKPFIFLSLAFQLWAQMRVILALCSGANDGSQDLNEIKWFWLIKIAWIMMLKAGFWFKNRKLAPFSLCNICSFLLSTFGSSMLLLQIPMLNNDNKKVTTETFGFQFLYFLFTFGQSVCWVVSRGEAFWEIAILMALAFACHAVFYLFYGHPGQAKNRKNIKKWMKKKKLN</sequence>
<feature type="transmembrane region" description="Helical" evidence="3">
    <location>
        <begin position="904"/>
        <end position="922"/>
    </location>
</feature>
<dbReference type="AlphaFoldDB" id="A0A553PRI9"/>
<dbReference type="PROSITE" id="PS50088">
    <property type="entry name" value="ANK_REPEAT"/>
    <property type="match status" value="1"/>
</dbReference>
<feature type="transmembrane region" description="Helical" evidence="3">
    <location>
        <begin position="993"/>
        <end position="1013"/>
    </location>
</feature>
<dbReference type="Gene3D" id="1.25.40.20">
    <property type="entry name" value="Ankyrin repeat-containing domain"/>
    <property type="match status" value="2"/>
</dbReference>
<comment type="caution">
    <text evidence="4">The sequence shown here is derived from an EMBL/GenBank/DDBJ whole genome shotgun (WGS) entry which is preliminary data.</text>
</comment>
<keyword evidence="3" id="KW-1133">Transmembrane helix</keyword>
<protein>
    <submittedName>
        <fullName evidence="4">Uncharacterized protein</fullName>
    </submittedName>
</protein>
<evidence type="ECO:0000256" key="2">
    <source>
        <dbReference type="SAM" id="MobiDB-lite"/>
    </source>
</evidence>
<keyword evidence="1" id="KW-0040">ANK repeat</keyword>
<feature type="transmembrane region" description="Helical" evidence="3">
    <location>
        <begin position="971"/>
        <end position="987"/>
    </location>
</feature>
<evidence type="ECO:0000313" key="4">
    <source>
        <dbReference type="EMBL" id="TRY80297.1"/>
    </source>
</evidence>
<dbReference type="InterPro" id="IPR036770">
    <property type="entry name" value="Ankyrin_rpt-contain_sf"/>
</dbReference>
<gene>
    <name evidence="4" type="ORF">TCAL_04313</name>
</gene>
<dbReference type="InterPro" id="IPR002110">
    <property type="entry name" value="Ankyrin_rpt"/>
</dbReference>
<feature type="transmembrane region" description="Helical" evidence="3">
    <location>
        <begin position="869"/>
        <end position="892"/>
    </location>
</feature>
<dbReference type="EMBL" id="VCGU01000001">
    <property type="protein sequence ID" value="TRY80297.1"/>
    <property type="molecule type" value="Genomic_DNA"/>
</dbReference>
<feature type="region of interest" description="Disordered" evidence="2">
    <location>
        <begin position="575"/>
        <end position="601"/>
    </location>
</feature>
<keyword evidence="3" id="KW-0812">Transmembrane</keyword>
<name>A0A553PRI9_TIGCA</name>
<keyword evidence="5" id="KW-1185">Reference proteome</keyword>
<dbReference type="SUPFAM" id="SSF48403">
    <property type="entry name" value="Ankyrin repeat"/>
    <property type="match status" value="1"/>
</dbReference>